<keyword evidence="2" id="KW-1185">Reference proteome</keyword>
<comment type="caution">
    <text evidence="1">The sequence shown here is derived from an EMBL/GenBank/DDBJ whole genome shotgun (WGS) entry which is preliminary data.</text>
</comment>
<dbReference type="RefSeq" id="WP_203906576.1">
    <property type="nucleotide sequence ID" value="NZ_BONY01000003.1"/>
</dbReference>
<accession>A0A8J3VCK0</accession>
<dbReference type="Proteomes" id="UP000612899">
    <property type="component" value="Unassembled WGS sequence"/>
</dbReference>
<proteinExistence type="predicted"/>
<name>A0A8J3VCK0_9ACTN</name>
<protein>
    <submittedName>
        <fullName evidence="1">Uncharacterized protein</fullName>
    </submittedName>
</protein>
<reference evidence="1" key="1">
    <citation type="submission" date="2021-01" db="EMBL/GenBank/DDBJ databases">
        <title>Whole genome shotgun sequence of Rhizocola hellebori NBRC 109834.</title>
        <authorList>
            <person name="Komaki H."/>
            <person name="Tamura T."/>
        </authorList>
    </citation>
    <scope>NUCLEOTIDE SEQUENCE</scope>
    <source>
        <strain evidence="1">NBRC 109834</strain>
    </source>
</reference>
<gene>
    <name evidence="1" type="ORF">Rhe02_07010</name>
</gene>
<evidence type="ECO:0000313" key="1">
    <source>
        <dbReference type="EMBL" id="GIH02634.1"/>
    </source>
</evidence>
<organism evidence="1 2">
    <name type="scientific">Rhizocola hellebori</name>
    <dbReference type="NCBI Taxonomy" id="1392758"/>
    <lineage>
        <taxon>Bacteria</taxon>
        <taxon>Bacillati</taxon>
        <taxon>Actinomycetota</taxon>
        <taxon>Actinomycetes</taxon>
        <taxon>Micromonosporales</taxon>
        <taxon>Micromonosporaceae</taxon>
        <taxon>Rhizocola</taxon>
    </lineage>
</organism>
<dbReference type="EMBL" id="BONY01000003">
    <property type="protein sequence ID" value="GIH02634.1"/>
    <property type="molecule type" value="Genomic_DNA"/>
</dbReference>
<sequence>MDITGIEREMSDLDAMYRPIAKNPVDLDDLRAFENLGAAIKVKLDRLGVSERAEAVLHAIVQSYAGGDQTVREAIRRLFDRYTSFRWAAYLPRQWHTAEEFRDRLIVMSAHDQGADTRDEILALQDLCNRAAEYGIDVDSILDEVAAMSSDVDRYGMGSMQSVFLHYGRHRP</sequence>
<evidence type="ECO:0000313" key="2">
    <source>
        <dbReference type="Proteomes" id="UP000612899"/>
    </source>
</evidence>
<dbReference type="AlphaFoldDB" id="A0A8J3VCK0"/>